<evidence type="ECO:0000313" key="1">
    <source>
        <dbReference type="EMBL" id="GGK97609.1"/>
    </source>
</evidence>
<accession>A0AA37BP04</accession>
<dbReference type="EMBL" id="BMQD01000039">
    <property type="protein sequence ID" value="GGK97609.1"/>
    <property type="molecule type" value="Genomic_DNA"/>
</dbReference>
<dbReference type="AlphaFoldDB" id="A0AA37BP04"/>
<protein>
    <submittedName>
        <fullName evidence="1">Uncharacterized protein</fullName>
    </submittedName>
</protein>
<reference evidence="1" key="2">
    <citation type="submission" date="2022-09" db="EMBL/GenBank/DDBJ databases">
        <authorList>
            <person name="Sun Q."/>
            <person name="Ohkuma M."/>
        </authorList>
    </citation>
    <scope>NUCLEOTIDE SEQUENCE</scope>
    <source>
        <strain evidence="1">JCM 3093</strain>
    </source>
</reference>
<reference evidence="1" key="1">
    <citation type="journal article" date="2014" name="Int. J. Syst. Evol. Microbiol.">
        <title>Complete genome sequence of Corynebacterium casei LMG S-19264T (=DSM 44701T), isolated from a smear-ripened cheese.</title>
        <authorList>
            <consortium name="US DOE Joint Genome Institute (JGI-PGF)"/>
            <person name="Walter F."/>
            <person name="Albersmeier A."/>
            <person name="Kalinowski J."/>
            <person name="Ruckert C."/>
        </authorList>
    </citation>
    <scope>NUCLEOTIDE SEQUENCE</scope>
    <source>
        <strain evidence="1">JCM 3093</strain>
    </source>
</reference>
<dbReference type="Proteomes" id="UP000627984">
    <property type="component" value="Unassembled WGS sequence"/>
</dbReference>
<dbReference type="RefSeq" id="WP_191898327.1">
    <property type="nucleotide sequence ID" value="NZ_BMQD01000039.1"/>
</dbReference>
<gene>
    <name evidence="1" type="ORF">GCM10010126_66300</name>
</gene>
<proteinExistence type="predicted"/>
<evidence type="ECO:0000313" key="2">
    <source>
        <dbReference type="Proteomes" id="UP000627984"/>
    </source>
</evidence>
<organism evidence="1 2">
    <name type="scientific">Planomonospora parontospora</name>
    <dbReference type="NCBI Taxonomy" id="58119"/>
    <lineage>
        <taxon>Bacteria</taxon>
        <taxon>Bacillati</taxon>
        <taxon>Actinomycetota</taxon>
        <taxon>Actinomycetes</taxon>
        <taxon>Streptosporangiales</taxon>
        <taxon>Streptosporangiaceae</taxon>
        <taxon>Planomonospora</taxon>
    </lineage>
</organism>
<comment type="caution">
    <text evidence="1">The sequence shown here is derived from an EMBL/GenBank/DDBJ whole genome shotgun (WGS) entry which is preliminary data.</text>
</comment>
<sequence>MAKLISALTDDAAIKNFLGVVSALTEADAKIAGSYWDVEPGPGEWIKVGLDVVRLDSGWDADVYVRYELWDGRPLSSQDDGWDDNWTGAISFTSGQVTALSASLDGEDTYNEIFDLGRGESTWEVCVQRKRLENDREPDFPRHIYRIDLFRLRFWPPENPWLHTPHNENGLPTPSQR</sequence>
<name>A0AA37BP04_9ACTN</name>